<comment type="function">
    <text evidence="2">Catalyzes reversively the conversion of L-aspartate beta-semialdehyde (ASA) to L-2,4-diaminobutyrate (DABA) by transamination with L-glutamate.</text>
</comment>
<keyword evidence="7 14" id="KW-0032">Aminotransferase</keyword>
<comment type="cofactor">
    <cofactor evidence="1">
        <name>pyridoxal 5'-phosphate</name>
        <dbReference type="ChEBI" id="CHEBI:597326"/>
    </cofactor>
</comment>
<evidence type="ECO:0000256" key="10">
    <source>
        <dbReference type="ARBA" id="ARBA00030665"/>
    </source>
</evidence>
<keyword evidence="8" id="KW-0808">Transferase</keyword>
<dbReference type="Pfam" id="PF00202">
    <property type="entry name" value="Aminotran_3"/>
    <property type="match status" value="1"/>
</dbReference>
<evidence type="ECO:0000256" key="4">
    <source>
        <dbReference type="ARBA" id="ARBA00008954"/>
    </source>
</evidence>
<feature type="region of interest" description="Disordered" evidence="13">
    <location>
        <begin position="1"/>
        <end position="20"/>
    </location>
</feature>
<keyword evidence="15" id="KW-1185">Reference proteome</keyword>
<feature type="non-terminal residue" evidence="14">
    <location>
        <position position="72"/>
    </location>
</feature>
<dbReference type="Gene3D" id="3.90.1150.10">
    <property type="entry name" value="Aspartate Aminotransferase, domain 1"/>
    <property type="match status" value="1"/>
</dbReference>
<evidence type="ECO:0000256" key="7">
    <source>
        <dbReference type="ARBA" id="ARBA00022576"/>
    </source>
</evidence>
<sequence length="72" mass="8085">MEQSKNKMYLESQEARESSARSYPRRLPIAILEAEGIHIKDMDGKIYYDCLAGAGTLALGHNHPVVIEAIRQ</sequence>
<dbReference type="InterPro" id="IPR015424">
    <property type="entry name" value="PyrdxlP-dep_Trfase"/>
</dbReference>
<comment type="pathway">
    <text evidence="3">Amine and polyamine biosynthesis; ectoine biosynthesis; L-ectoine from L-aspartate 4-semialdehyde: step 1/3.</text>
</comment>
<evidence type="ECO:0000256" key="8">
    <source>
        <dbReference type="ARBA" id="ARBA00022679"/>
    </source>
</evidence>
<comment type="similarity">
    <text evidence="4">Belongs to the class-III pyridoxal-phosphate-dependent aminotransferase family.</text>
</comment>
<evidence type="ECO:0000256" key="3">
    <source>
        <dbReference type="ARBA" id="ARBA00004946"/>
    </source>
</evidence>
<evidence type="ECO:0000256" key="13">
    <source>
        <dbReference type="SAM" id="MobiDB-lite"/>
    </source>
</evidence>
<dbReference type="PANTHER" id="PTHR43552">
    <property type="entry name" value="DIAMINOBUTYRATE--2-OXOGLUTARATE AMINOTRANSFERASE"/>
    <property type="match status" value="1"/>
</dbReference>
<evidence type="ECO:0000313" key="14">
    <source>
        <dbReference type="EMBL" id="MBW7456069.1"/>
    </source>
</evidence>
<evidence type="ECO:0000256" key="6">
    <source>
        <dbReference type="ARBA" id="ARBA00014798"/>
    </source>
</evidence>
<comment type="caution">
    <text evidence="14">The sequence shown here is derived from an EMBL/GenBank/DDBJ whole genome shotgun (WGS) entry which is preliminary data.</text>
</comment>
<protein>
    <recommendedName>
        <fullName evidence="6">Diaminobutyrate--2-oxoglutarate transaminase</fullName>
        <ecNumber evidence="5">2.6.1.76</ecNumber>
    </recommendedName>
    <alternativeName>
        <fullName evidence="10">DABA aminotransferase</fullName>
    </alternativeName>
    <alternativeName>
        <fullName evidence="11">Diaminobutyrate--2-oxoglutarate aminotransferase</fullName>
    </alternativeName>
    <alternativeName>
        <fullName evidence="9">L-2,4-diaminobutyric acid transaminase</fullName>
    </alternativeName>
</protein>
<dbReference type="InterPro" id="IPR004637">
    <property type="entry name" value="Dat"/>
</dbReference>
<gene>
    <name evidence="14" type="ORF">K0U00_18740</name>
</gene>
<dbReference type="SUPFAM" id="SSF53383">
    <property type="entry name" value="PLP-dependent transferases"/>
    <property type="match status" value="1"/>
</dbReference>
<reference evidence="14 15" key="1">
    <citation type="submission" date="2021-07" db="EMBL/GenBank/DDBJ databases">
        <title>Paenibacillus radiodurans sp. nov., isolated from the southeastern edge of Tengger Desert.</title>
        <authorList>
            <person name="Zhang G."/>
        </authorList>
    </citation>
    <scope>NUCLEOTIDE SEQUENCE [LARGE SCALE GENOMIC DNA]</scope>
    <source>
        <strain evidence="14 15">CCM 7311</strain>
    </source>
</reference>
<dbReference type="GO" id="GO:0008483">
    <property type="term" value="F:transaminase activity"/>
    <property type="evidence" value="ECO:0007669"/>
    <property type="project" value="UniProtKB-KW"/>
</dbReference>
<name>A0ABS7C5B0_9BACL</name>
<accession>A0ABS7C5B0</accession>
<dbReference type="EMBL" id="JAHZIK010000492">
    <property type="protein sequence ID" value="MBW7456069.1"/>
    <property type="molecule type" value="Genomic_DNA"/>
</dbReference>
<evidence type="ECO:0000256" key="1">
    <source>
        <dbReference type="ARBA" id="ARBA00001933"/>
    </source>
</evidence>
<evidence type="ECO:0000256" key="12">
    <source>
        <dbReference type="ARBA" id="ARBA00049111"/>
    </source>
</evidence>
<comment type="catalytic activity">
    <reaction evidence="12">
        <text>L-2,4-diaminobutanoate + 2-oxoglutarate = L-aspartate 4-semialdehyde + L-glutamate</text>
        <dbReference type="Rhea" id="RHEA:11160"/>
        <dbReference type="ChEBI" id="CHEBI:16810"/>
        <dbReference type="ChEBI" id="CHEBI:29985"/>
        <dbReference type="ChEBI" id="CHEBI:58761"/>
        <dbReference type="ChEBI" id="CHEBI:537519"/>
        <dbReference type="EC" id="2.6.1.76"/>
    </reaction>
</comment>
<evidence type="ECO:0000256" key="5">
    <source>
        <dbReference type="ARBA" id="ARBA00013155"/>
    </source>
</evidence>
<dbReference type="EC" id="2.6.1.76" evidence="5"/>
<dbReference type="InterPro" id="IPR005814">
    <property type="entry name" value="Aminotrans_3"/>
</dbReference>
<proteinExistence type="inferred from homology"/>
<organism evidence="14 15">
    <name type="scientific">Paenibacillus sepulcri</name>
    <dbReference type="NCBI Taxonomy" id="359917"/>
    <lineage>
        <taxon>Bacteria</taxon>
        <taxon>Bacillati</taxon>
        <taxon>Bacillota</taxon>
        <taxon>Bacilli</taxon>
        <taxon>Bacillales</taxon>
        <taxon>Paenibacillaceae</taxon>
        <taxon>Paenibacillus</taxon>
    </lineage>
</organism>
<dbReference type="InterPro" id="IPR015422">
    <property type="entry name" value="PyrdxlP-dep_Trfase_small"/>
</dbReference>
<evidence type="ECO:0000256" key="2">
    <source>
        <dbReference type="ARBA" id="ARBA00002189"/>
    </source>
</evidence>
<dbReference type="PANTHER" id="PTHR43552:SF1">
    <property type="entry name" value="DIAMINOBUTYRATE--2-OXOGLUTARATE AMINOTRANSFERASE"/>
    <property type="match status" value="1"/>
</dbReference>
<evidence type="ECO:0000256" key="11">
    <source>
        <dbReference type="ARBA" id="ARBA00031476"/>
    </source>
</evidence>
<evidence type="ECO:0000313" key="15">
    <source>
        <dbReference type="Proteomes" id="UP001519887"/>
    </source>
</evidence>
<dbReference type="Proteomes" id="UP001519887">
    <property type="component" value="Unassembled WGS sequence"/>
</dbReference>
<evidence type="ECO:0000256" key="9">
    <source>
        <dbReference type="ARBA" id="ARBA00029744"/>
    </source>
</evidence>